<dbReference type="KEGG" id="njp:NEJAP_3250"/>
<evidence type="ECO:0000256" key="1">
    <source>
        <dbReference type="ARBA" id="ARBA00004651"/>
    </source>
</evidence>
<feature type="transmembrane region" description="Helical" evidence="7">
    <location>
        <begin position="210"/>
        <end position="229"/>
    </location>
</feature>
<dbReference type="Gene3D" id="1.20.1250.20">
    <property type="entry name" value="MFS general substrate transporter like domains"/>
    <property type="match status" value="1"/>
</dbReference>
<keyword evidence="2" id="KW-0813">Transport</keyword>
<accession>A0A7R6PCF6</accession>
<feature type="transmembrane region" description="Helical" evidence="7">
    <location>
        <begin position="12"/>
        <end position="31"/>
    </location>
</feature>
<feature type="transmembrane region" description="Helical" evidence="7">
    <location>
        <begin position="313"/>
        <end position="332"/>
    </location>
</feature>
<dbReference type="GO" id="GO:0022857">
    <property type="term" value="F:transmembrane transporter activity"/>
    <property type="evidence" value="ECO:0007669"/>
    <property type="project" value="InterPro"/>
</dbReference>
<evidence type="ECO:0000313" key="10">
    <source>
        <dbReference type="Proteomes" id="UP000595332"/>
    </source>
</evidence>
<dbReference type="PANTHER" id="PTHR42718">
    <property type="entry name" value="MAJOR FACILITATOR SUPERFAMILY MULTIDRUG TRANSPORTER MFSC"/>
    <property type="match status" value="1"/>
</dbReference>
<gene>
    <name evidence="9" type="ORF">NEJAP_3250</name>
</gene>
<dbReference type="PANTHER" id="PTHR42718:SF46">
    <property type="entry name" value="BLR6921 PROTEIN"/>
    <property type="match status" value="1"/>
</dbReference>
<dbReference type="PROSITE" id="PS50850">
    <property type="entry name" value="MFS"/>
    <property type="match status" value="1"/>
</dbReference>
<name>A0A7R6PCF6_9GAMM</name>
<dbReference type="CDD" id="cd17321">
    <property type="entry name" value="MFS_MMR_MDR_like"/>
    <property type="match status" value="1"/>
</dbReference>
<keyword evidence="5 7" id="KW-1133">Transmembrane helix</keyword>
<dbReference type="InterPro" id="IPR020846">
    <property type="entry name" value="MFS_dom"/>
</dbReference>
<reference evidence="9 10" key="1">
    <citation type="journal article" date="2008" name="Int. J. Syst. Evol. Microbiol.">
        <title>Neptunomonas japonica sp. nov., an Osedax japonicus symbiont-like bacterium isolated from sediment adjacent to sperm whale carcasses off Kagoshima, Japan.</title>
        <authorList>
            <person name="Miyazaki M."/>
            <person name="Nogi Y."/>
            <person name="Fujiwara Y."/>
            <person name="Kawato M."/>
            <person name="Kubokawa K."/>
            <person name="Horikoshi K."/>
        </authorList>
    </citation>
    <scope>NUCLEOTIDE SEQUENCE [LARGE SCALE GENOMIC DNA]</scope>
    <source>
        <strain evidence="9 10">JAMM 1380</strain>
    </source>
</reference>
<feature type="transmembrane region" description="Helical" evidence="7">
    <location>
        <begin position="51"/>
        <end position="74"/>
    </location>
</feature>
<proteinExistence type="predicted"/>
<dbReference type="PRINTS" id="PR01036">
    <property type="entry name" value="TCRTETB"/>
</dbReference>
<evidence type="ECO:0000256" key="7">
    <source>
        <dbReference type="SAM" id="Phobius"/>
    </source>
</evidence>
<dbReference type="InterPro" id="IPR005829">
    <property type="entry name" value="Sugar_transporter_CS"/>
</dbReference>
<feature type="transmembrane region" description="Helical" evidence="7">
    <location>
        <begin position="282"/>
        <end position="301"/>
    </location>
</feature>
<feature type="transmembrane region" description="Helical" evidence="7">
    <location>
        <begin position="139"/>
        <end position="159"/>
    </location>
</feature>
<comment type="subcellular location">
    <subcellularLocation>
        <location evidence="1">Cell membrane</location>
        <topology evidence="1">Multi-pass membrane protein</topology>
    </subcellularLocation>
</comment>
<evidence type="ECO:0000256" key="4">
    <source>
        <dbReference type="ARBA" id="ARBA00022692"/>
    </source>
</evidence>
<organism evidence="9 10">
    <name type="scientific">Neptunomonas japonica JAMM 1380</name>
    <dbReference type="NCBI Taxonomy" id="1441457"/>
    <lineage>
        <taxon>Bacteria</taxon>
        <taxon>Pseudomonadati</taxon>
        <taxon>Pseudomonadota</taxon>
        <taxon>Gammaproteobacteria</taxon>
        <taxon>Oceanospirillales</taxon>
        <taxon>Oceanospirillaceae</taxon>
        <taxon>Neptunomonas</taxon>
    </lineage>
</organism>
<feature type="domain" description="Major facilitator superfamily (MFS) profile" evidence="8">
    <location>
        <begin position="16"/>
        <end position="471"/>
    </location>
</feature>
<dbReference type="InterPro" id="IPR011701">
    <property type="entry name" value="MFS"/>
</dbReference>
<dbReference type="GO" id="GO:0005886">
    <property type="term" value="C:plasma membrane"/>
    <property type="evidence" value="ECO:0007669"/>
    <property type="project" value="UniProtKB-SubCell"/>
</dbReference>
<protein>
    <submittedName>
        <fullName evidence="9">MFS transporter</fullName>
    </submittedName>
</protein>
<evidence type="ECO:0000313" key="9">
    <source>
        <dbReference type="EMBL" id="BBB31188.1"/>
    </source>
</evidence>
<evidence type="ECO:0000259" key="8">
    <source>
        <dbReference type="PROSITE" id="PS50850"/>
    </source>
</evidence>
<feature type="transmembrane region" description="Helical" evidence="7">
    <location>
        <begin position="171"/>
        <end position="190"/>
    </location>
</feature>
<dbReference type="PROSITE" id="PS00216">
    <property type="entry name" value="SUGAR_TRANSPORT_1"/>
    <property type="match status" value="1"/>
</dbReference>
<feature type="transmembrane region" description="Helical" evidence="7">
    <location>
        <begin position="112"/>
        <end position="132"/>
    </location>
</feature>
<keyword evidence="4 7" id="KW-0812">Transmembrane</keyword>
<keyword evidence="3" id="KW-1003">Cell membrane</keyword>
<feature type="transmembrane region" description="Helical" evidence="7">
    <location>
        <begin position="441"/>
        <end position="464"/>
    </location>
</feature>
<keyword evidence="10" id="KW-1185">Reference proteome</keyword>
<dbReference type="EMBL" id="AP014546">
    <property type="protein sequence ID" value="BBB31188.1"/>
    <property type="molecule type" value="Genomic_DNA"/>
</dbReference>
<evidence type="ECO:0000256" key="5">
    <source>
        <dbReference type="ARBA" id="ARBA00022989"/>
    </source>
</evidence>
<feature type="transmembrane region" description="Helical" evidence="7">
    <location>
        <begin position="235"/>
        <end position="253"/>
    </location>
</feature>
<dbReference type="Proteomes" id="UP000595332">
    <property type="component" value="Chromosome"/>
</dbReference>
<dbReference type="InterPro" id="IPR036259">
    <property type="entry name" value="MFS_trans_sf"/>
</dbReference>
<dbReference type="Gene3D" id="1.20.1720.10">
    <property type="entry name" value="Multidrug resistance protein D"/>
    <property type="match status" value="1"/>
</dbReference>
<feature type="transmembrane region" description="Helical" evidence="7">
    <location>
        <begin position="403"/>
        <end position="429"/>
    </location>
</feature>
<dbReference type="RefSeq" id="WP_201348307.1">
    <property type="nucleotide sequence ID" value="NZ_AP014546.1"/>
</dbReference>
<dbReference type="Pfam" id="PF07690">
    <property type="entry name" value="MFS_1"/>
    <property type="match status" value="1"/>
</dbReference>
<dbReference type="AlphaFoldDB" id="A0A7R6PCF6"/>
<evidence type="ECO:0000256" key="3">
    <source>
        <dbReference type="ARBA" id="ARBA00022475"/>
    </source>
</evidence>
<feature type="transmembrane region" description="Helical" evidence="7">
    <location>
        <begin position="364"/>
        <end position="382"/>
    </location>
</feature>
<evidence type="ECO:0000256" key="2">
    <source>
        <dbReference type="ARBA" id="ARBA00022448"/>
    </source>
</evidence>
<keyword evidence="6 7" id="KW-0472">Membrane</keyword>
<feature type="transmembrane region" description="Helical" evidence="7">
    <location>
        <begin position="339"/>
        <end position="358"/>
    </location>
</feature>
<dbReference type="SUPFAM" id="SSF103473">
    <property type="entry name" value="MFS general substrate transporter"/>
    <property type="match status" value="1"/>
</dbReference>
<feature type="transmembrane region" description="Helical" evidence="7">
    <location>
        <begin position="81"/>
        <end position="100"/>
    </location>
</feature>
<sequence length="473" mass="51145">MNSSSPTNHHKTPWLALYSICLGAFLVPMAMSAVNLALPSIAEDLQVDAVLLSWIPSAPLWGSVVLMLPIARLADIFGRKLVHLLGLFLYALSSLAIVWVDSIEWLLVFRVIQGLASSFIFATAMAMVALLAGSKRRGMFLGIVSTSVYLGLTIGPAAGGLLTEWLGWRSVFWLPVPGILMALGLITWLLPTEQKPTGSEPQQHSMRQRFDVTGSLLFSLSVSCLFFGVTGLPDINFVALLFLGLALSGGFIYQQRHASVPLVRIDALSQNRVFSRSMLASLYMYGASFPVLFIVSLYLQYIQGLSPGDAGKVILLQALLTACIAPIAGRLSDKYEPRIIATAGCGLFLLGFVLLFFVGIQTPLWQAKAGLCLLGIGFGLFSSPNTNAAMSSVDPSRLGIASALLNLARTGGNMFSTAIMVVIFNFYFADQILQPEHYPQLLTVVKITLLLGGLYALLGGYFSLTRGRIRLTK</sequence>
<evidence type="ECO:0000256" key="6">
    <source>
        <dbReference type="ARBA" id="ARBA00023136"/>
    </source>
</evidence>